<evidence type="ECO:0000256" key="1">
    <source>
        <dbReference type="SAM" id="Phobius"/>
    </source>
</evidence>
<keyword evidence="1" id="KW-0812">Transmembrane</keyword>
<keyword evidence="1" id="KW-1133">Transmembrane helix</keyword>
<accession>Q24853</accession>
<dbReference type="AlphaFoldDB" id="Q24853"/>
<name>Q24853_ENTHI</name>
<proteinExistence type="predicted"/>
<sequence>MLKLRESSYDTQIFIYWSGLSIDIWLKLFTSSLIYLLATSSLLYLHWILIYSLILDIEYHIYLEVHKYTFKHSNFGYSHFIVPITYRNSLRSSSPRKLNYPK</sequence>
<organism evidence="2">
    <name type="scientific">Entamoeba histolytica</name>
    <dbReference type="NCBI Taxonomy" id="5759"/>
    <lineage>
        <taxon>Eukaryota</taxon>
        <taxon>Amoebozoa</taxon>
        <taxon>Evosea</taxon>
        <taxon>Archamoebae</taxon>
        <taxon>Mastigamoebida</taxon>
        <taxon>Entamoebidae</taxon>
        <taxon>Entamoeba</taxon>
    </lineage>
</organism>
<dbReference type="EMBL" id="Z29969">
    <property type="protein sequence ID" value="CAA82856.1"/>
    <property type="molecule type" value="Genomic_DNA"/>
</dbReference>
<feature type="transmembrane region" description="Helical" evidence="1">
    <location>
        <begin position="44"/>
        <end position="63"/>
    </location>
</feature>
<reference evidence="2" key="1">
    <citation type="journal article" date="1994" name="Science">
        <title>Coding of hemolysins within the ribosomal RNA repeat on a plasmid in Entamoeba histolytica.</title>
        <authorList>
            <person name="Jansson A."/>
            <person name="Gillin F."/>
            <person name="Kagardt U."/>
            <person name="Hagblom P."/>
        </authorList>
    </citation>
    <scope>NUCLEOTIDE SEQUENCE</scope>
    <source>
        <strain evidence="2">HM1</strain>
    </source>
</reference>
<protein>
    <submittedName>
        <fullName evidence="2">HLY 4</fullName>
    </submittedName>
</protein>
<evidence type="ECO:0000313" key="2">
    <source>
        <dbReference type="EMBL" id="CAA82856.1"/>
    </source>
</evidence>
<keyword evidence="1" id="KW-0472">Membrane</keyword>